<dbReference type="CDD" id="cd04047">
    <property type="entry name" value="C2B_Copine"/>
    <property type="match status" value="1"/>
</dbReference>
<evidence type="ECO:0000313" key="4">
    <source>
        <dbReference type="EMBL" id="CAE2278818.1"/>
    </source>
</evidence>
<dbReference type="InterPro" id="IPR045052">
    <property type="entry name" value="Copine"/>
</dbReference>
<organism evidence="4">
    <name type="scientific">Odontella aurita</name>
    <dbReference type="NCBI Taxonomy" id="265563"/>
    <lineage>
        <taxon>Eukaryota</taxon>
        <taxon>Sar</taxon>
        <taxon>Stramenopiles</taxon>
        <taxon>Ochrophyta</taxon>
        <taxon>Bacillariophyta</taxon>
        <taxon>Mediophyceae</taxon>
        <taxon>Biddulphiophycidae</taxon>
        <taxon>Eupodiscales</taxon>
        <taxon>Odontellaceae</taxon>
        <taxon>Odontella</taxon>
    </lineage>
</organism>
<dbReference type="PROSITE" id="PS50004">
    <property type="entry name" value="C2"/>
    <property type="match status" value="1"/>
</dbReference>
<dbReference type="GO" id="GO:0005544">
    <property type="term" value="F:calcium-dependent phospholipid binding"/>
    <property type="evidence" value="ECO:0007669"/>
    <property type="project" value="InterPro"/>
</dbReference>
<evidence type="ECO:0000256" key="1">
    <source>
        <dbReference type="SAM" id="Coils"/>
    </source>
</evidence>
<dbReference type="PANTHER" id="PTHR10857">
    <property type="entry name" value="COPINE"/>
    <property type="match status" value="1"/>
</dbReference>
<sequence length="1125" mass="124780">MERDMAELKEVLGSHTRDFKEQLLLKEEVVTNLDSKRGELENRALAVRGELDEIKRELRERADKIRALESFAADKDLAIESLSAKLASVECELASSIDKLMSLKGTLSEITLRFEGTNLEKEATIASQLAQIEAVNSNLTTVAGEKDALELEIQILYEDQAEKQSAIRDMKCTLKDHLDKIAKLEVDVSGKNDVIKMLQEQAEASASSFSKLANRRKDQPDKQKAIFWADEEPIEQRARVLSMDGIYCLAKATSPRAELEAVRASVAKGGENAKARIRAWEETLALQEEPMQIPATESREMDSGSRKSRHKHTHALALENKQEKLKDEIQRCEQKLEIAKNESKVGTADELKVVEDLYQKRLARLKLELAKVKEAALVRTELEAYQARTKEADEWPVLQVRADCKNLGGDSKAMPKMDGGYGTQLTRTREESSRVNHSAETPNPCRHAIMGRIKEWKEGAREATQVMDDIDAIGLGKGVQGSNVGTSTDVDRENQCRSSVAMSVGAADAGIVISADDEDIHPPPGKKQLSLCLRAVRLKNVNWFWSGKSDPYFKLRRLNDAGVWYEVYVSPHVDNDLNPTWSEAIVDLDELCVGDVNRPIQIAVLDQEENKEHRPMGEVETSVGSLLLLAAGASTAAAGTSVKYNDDDNRGLLELAREGRGCGFLAVDAAEITTGNDEDGKPTSLISSRFVSGGESADDDDDDEGDNLVMSSAGEYSEVMPELEGEEAQLEKKHEESLLVAGNESNENTKESCNSIIVAGNKEQKAGATDAMQAKDDVYMINYGTDAQRCLKTEDHITEVGIENQCSNRYFEVMPELDVSEVELGKTCEESLGVNESTETTKYCCDATILAAIQERKVGATDAMQAKDDLGVVDQGKDAEEDLKVENSTRAHPKNQCIMQLWGLGFLIKGVSRVFNRKAVGKKSTCILLIPAAGSVEDRKVAPTATQSHGDKQLVVGSLRGFFRVFDRNRIESNTMQIFPASPDMLVETIERQRVAHPIAQTLSQEKFVDHRCWSILVKGISSSFDRRRIENENPPRAVTVANVQNEGIVQQTGNAGAELRSQCNAHLWDVARWGIFVRGVIRAFSRKRMEEILPDNAIMHNHQQSTSTTERNLRGDLILFMYWI</sequence>
<dbReference type="SUPFAM" id="SSF49562">
    <property type="entry name" value="C2 domain (Calcium/lipid-binding domain, CaLB)"/>
    <property type="match status" value="1"/>
</dbReference>
<feature type="region of interest" description="Disordered" evidence="2">
    <location>
        <begin position="674"/>
        <end position="709"/>
    </location>
</feature>
<dbReference type="Gene3D" id="2.60.40.150">
    <property type="entry name" value="C2 domain"/>
    <property type="match status" value="1"/>
</dbReference>
<protein>
    <recommendedName>
        <fullName evidence="3">C2 domain-containing protein</fullName>
    </recommendedName>
</protein>
<evidence type="ECO:0000259" key="3">
    <source>
        <dbReference type="PROSITE" id="PS50004"/>
    </source>
</evidence>
<feature type="coiled-coil region" evidence="1">
    <location>
        <begin position="315"/>
        <end position="375"/>
    </location>
</feature>
<evidence type="ECO:0000256" key="2">
    <source>
        <dbReference type="SAM" id="MobiDB-lite"/>
    </source>
</evidence>
<dbReference type="PANTHER" id="PTHR10857:SF106">
    <property type="entry name" value="C2 DOMAIN-CONTAINING PROTEIN"/>
    <property type="match status" value="1"/>
</dbReference>
<dbReference type="InterPro" id="IPR000008">
    <property type="entry name" value="C2_dom"/>
</dbReference>
<accession>A0A7S4JZ95</accession>
<keyword evidence="1" id="KW-0175">Coiled coil</keyword>
<feature type="compositionally biased region" description="Acidic residues" evidence="2">
    <location>
        <begin position="696"/>
        <end position="706"/>
    </location>
</feature>
<dbReference type="AlphaFoldDB" id="A0A7S4JZ95"/>
<name>A0A7S4JZ95_9STRA</name>
<reference evidence="4" key="1">
    <citation type="submission" date="2021-01" db="EMBL/GenBank/DDBJ databases">
        <authorList>
            <person name="Corre E."/>
            <person name="Pelletier E."/>
            <person name="Niang G."/>
            <person name="Scheremetjew M."/>
            <person name="Finn R."/>
            <person name="Kale V."/>
            <person name="Holt S."/>
            <person name="Cochrane G."/>
            <person name="Meng A."/>
            <person name="Brown T."/>
            <person name="Cohen L."/>
        </authorList>
    </citation>
    <scope>NUCLEOTIDE SEQUENCE</scope>
    <source>
        <strain evidence="4">Isolate 1302-5</strain>
    </source>
</reference>
<feature type="domain" description="C2" evidence="3">
    <location>
        <begin position="512"/>
        <end position="637"/>
    </location>
</feature>
<feature type="coiled-coil region" evidence="1">
    <location>
        <begin position="37"/>
        <end position="99"/>
    </location>
</feature>
<dbReference type="InterPro" id="IPR035892">
    <property type="entry name" value="C2_domain_sf"/>
</dbReference>
<dbReference type="GO" id="GO:0005886">
    <property type="term" value="C:plasma membrane"/>
    <property type="evidence" value="ECO:0007669"/>
    <property type="project" value="TreeGrafter"/>
</dbReference>
<dbReference type="InterPro" id="IPR037768">
    <property type="entry name" value="C2B_Copine"/>
</dbReference>
<gene>
    <name evidence="4" type="ORF">OAUR00152_LOCUS36411</name>
</gene>
<proteinExistence type="predicted"/>
<dbReference type="GO" id="GO:0071277">
    <property type="term" value="P:cellular response to calcium ion"/>
    <property type="evidence" value="ECO:0007669"/>
    <property type="project" value="TreeGrafter"/>
</dbReference>
<dbReference type="Pfam" id="PF00168">
    <property type="entry name" value="C2"/>
    <property type="match status" value="1"/>
</dbReference>
<dbReference type="EMBL" id="HBKQ01052918">
    <property type="protein sequence ID" value="CAE2278818.1"/>
    <property type="molecule type" value="Transcribed_RNA"/>
</dbReference>